<dbReference type="AlphaFoldDB" id="A0A2V3PQQ9"/>
<keyword evidence="6 10" id="KW-0274">FAD</keyword>
<evidence type="ECO:0000256" key="7">
    <source>
        <dbReference type="ARBA" id="ARBA00022842"/>
    </source>
</evidence>
<dbReference type="GO" id="GO:0046872">
    <property type="term" value="F:metal ion binding"/>
    <property type="evidence" value="ECO:0007669"/>
    <property type="project" value="UniProtKB-UniRule"/>
</dbReference>
<comment type="caution">
    <text evidence="12">The sequence shown here is derived from an EMBL/GenBank/DDBJ whole genome shotgun (WGS) entry which is preliminary data.</text>
</comment>
<protein>
    <recommendedName>
        <fullName evidence="2 10">FAD:protein FMN transferase</fullName>
        <ecNumber evidence="1 10">2.7.1.180</ecNumber>
    </recommendedName>
    <alternativeName>
        <fullName evidence="8 10">Flavin transferase</fullName>
    </alternativeName>
</protein>
<dbReference type="PANTHER" id="PTHR30040:SF2">
    <property type="entry name" value="FAD:PROTEIN FMN TRANSFERASE"/>
    <property type="match status" value="1"/>
</dbReference>
<dbReference type="PANTHER" id="PTHR30040">
    <property type="entry name" value="THIAMINE BIOSYNTHESIS LIPOPROTEIN APBE"/>
    <property type="match status" value="1"/>
</dbReference>
<proteinExistence type="inferred from homology"/>
<evidence type="ECO:0000256" key="4">
    <source>
        <dbReference type="ARBA" id="ARBA00022679"/>
    </source>
</evidence>
<dbReference type="InterPro" id="IPR003374">
    <property type="entry name" value="ApbE-like_sf"/>
</dbReference>
<dbReference type="Gene3D" id="3.10.520.10">
    <property type="entry name" value="ApbE-like domains"/>
    <property type="match status" value="1"/>
</dbReference>
<evidence type="ECO:0000256" key="8">
    <source>
        <dbReference type="ARBA" id="ARBA00031306"/>
    </source>
</evidence>
<name>A0A2V3PQQ9_9BACT</name>
<keyword evidence="7 10" id="KW-0460">Magnesium</keyword>
<keyword evidence="3 10" id="KW-0285">Flavoprotein</keyword>
<comment type="cofactor">
    <cofactor evidence="11">
        <name>Mg(2+)</name>
        <dbReference type="ChEBI" id="CHEBI:18420"/>
    </cofactor>
    <cofactor evidence="11">
        <name>Mn(2+)</name>
        <dbReference type="ChEBI" id="CHEBI:29035"/>
    </cofactor>
    <text evidence="11">Magnesium. Can also use manganese.</text>
</comment>
<evidence type="ECO:0000313" key="13">
    <source>
        <dbReference type="Proteomes" id="UP000247973"/>
    </source>
</evidence>
<dbReference type="PIRSF" id="PIRSF006268">
    <property type="entry name" value="ApbE"/>
    <property type="match status" value="1"/>
</dbReference>
<evidence type="ECO:0000256" key="11">
    <source>
        <dbReference type="PIRSR" id="PIRSR006268-2"/>
    </source>
</evidence>
<keyword evidence="4 10" id="KW-0808">Transferase</keyword>
<evidence type="ECO:0000256" key="2">
    <source>
        <dbReference type="ARBA" id="ARBA00016337"/>
    </source>
</evidence>
<feature type="binding site" evidence="11">
    <location>
        <position position="263"/>
    </location>
    <ligand>
        <name>Mg(2+)</name>
        <dbReference type="ChEBI" id="CHEBI:18420"/>
    </ligand>
</feature>
<dbReference type="RefSeq" id="WP_110310661.1">
    <property type="nucleotide sequence ID" value="NZ_QICL01000011.1"/>
</dbReference>
<evidence type="ECO:0000256" key="9">
    <source>
        <dbReference type="ARBA" id="ARBA00048540"/>
    </source>
</evidence>
<dbReference type="InterPro" id="IPR024932">
    <property type="entry name" value="ApbE"/>
</dbReference>
<dbReference type="SUPFAM" id="SSF143631">
    <property type="entry name" value="ApbE-like"/>
    <property type="match status" value="1"/>
</dbReference>
<reference evidence="12 13" key="1">
    <citation type="submission" date="2018-03" db="EMBL/GenBank/DDBJ databases">
        <title>Genomic Encyclopedia of Archaeal and Bacterial Type Strains, Phase II (KMG-II): from individual species to whole genera.</title>
        <authorList>
            <person name="Goeker M."/>
        </authorList>
    </citation>
    <scope>NUCLEOTIDE SEQUENCE [LARGE SCALE GENOMIC DNA]</scope>
    <source>
        <strain evidence="12 13">DSM 100214</strain>
    </source>
</reference>
<dbReference type="GO" id="GO:0016740">
    <property type="term" value="F:transferase activity"/>
    <property type="evidence" value="ECO:0007669"/>
    <property type="project" value="UniProtKB-UniRule"/>
</dbReference>
<gene>
    <name evidence="12" type="ORF">CLV62_11159</name>
</gene>
<feature type="binding site" evidence="11">
    <location>
        <position position="148"/>
    </location>
    <ligand>
        <name>Mg(2+)</name>
        <dbReference type="ChEBI" id="CHEBI:18420"/>
    </ligand>
</feature>
<evidence type="ECO:0000256" key="6">
    <source>
        <dbReference type="ARBA" id="ARBA00022827"/>
    </source>
</evidence>
<sequence>MNDGLLYKAQVRWLFHAHIKIKIPVFCDESLFDELFAVLEDVDKHYNSYSEGSFFDLINKNAGQFVEVDDETISLLRQLIYFSDLFDGEYDITVMPLVRLWGFYKDEEPRLPLKEEIKATKKRVNYKTIEIEGSKVRIAEGQEIITGSFMKSYAVDKLVQKMRKEGITDAIINAGGSTIKTLNNNIHPFWIVNVQNSLKKDDSLFKLEVSNACFSTSAQTKTFVEIGGKKYGHIINPLTGYPSENKQIGIISTNCFVGDIISTGLYNQTLDGFTEKMKLLSTQFDVSGFLMDKNNSIRFSDGFEKYIVQ</sequence>
<keyword evidence="12" id="KW-0449">Lipoprotein</keyword>
<accession>A0A2V3PQQ9</accession>
<keyword evidence="13" id="KW-1185">Reference proteome</keyword>
<evidence type="ECO:0000256" key="1">
    <source>
        <dbReference type="ARBA" id="ARBA00011955"/>
    </source>
</evidence>
<keyword evidence="5 10" id="KW-0479">Metal-binding</keyword>
<evidence type="ECO:0000256" key="5">
    <source>
        <dbReference type="ARBA" id="ARBA00022723"/>
    </source>
</evidence>
<dbReference type="EC" id="2.7.1.180" evidence="1 10"/>
<feature type="binding site" evidence="11">
    <location>
        <position position="259"/>
    </location>
    <ligand>
        <name>Mg(2+)</name>
        <dbReference type="ChEBI" id="CHEBI:18420"/>
    </ligand>
</feature>
<dbReference type="Pfam" id="PF02424">
    <property type="entry name" value="ApbE"/>
    <property type="match status" value="1"/>
</dbReference>
<dbReference type="OrthoDB" id="9778595at2"/>
<evidence type="ECO:0000256" key="10">
    <source>
        <dbReference type="PIRNR" id="PIRNR006268"/>
    </source>
</evidence>
<organism evidence="12 13">
    <name type="scientific">Dysgonomonas alginatilytica</name>
    <dbReference type="NCBI Taxonomy" id="1605892"/>
    <lineage>
        <taxon>Bacteria</taxon>
        <taxon>Pseudomonadati</taxon>
        <taxon>Bacteroidota</taxon>
        <taxon>Bacteroidia</taxon>
        <taxon>Bacteroidales</taxon>
        <taxon>Dysgonomonadaceae</taxon>
        <taxon>Dysgonomonas</taxon>
    </lineage>
</organism>
<comment type="catalytic activity">
    <reaction evidence="9 10">
        <text>L-threonyl-[protein] + FAD = FMN-L-threonyl-[protein] + AMP + H(+)</text>
        <dbReference type="Rhea" id="RHEA:36847"/>
        <dbReference type="Rhea" id="RHEA-COMP:11060"/>
        <dbReference type="Rhea" id="RHEA-COMP:11061"/>
        <dbReference type="ChEBI" id="CHEBI:15378"/>
        <dbReference type="ChEBI" id="CHEBI:30013"/>
        <dbReference type="ChEBI" id="CHEBI:57692"/>
        <dbReference type="ChEBI" id="CHEBI:74257"/>
        <dbReference type="ChEBI" id="CHEBI:456215"/>
        <dbReference type="EC" id="2.7.1.180"/>
    </reaction>
</comment>
<dbReference type="Proteomes" id="UP000247973">
    <property type="component" value="Unassembled WGS sequence"/>
</dbReference>
<dbReference type="EMBL" id="QICL01000011">
    <property type="protein sequence ID" value="PXV64101.1"/>
    <property type="molecule type" value="Genomic_DNA"/>
</dbReference>
<evidence type="ECO:0000313" key="12">
    <source>
        <dbReference type="EMBL" id="PXV64101.1"/>
    </source>
</evidence>
<evidence type="ECO:0000256" key="3">
    <source>
        <dbReference type="ARBA" id="ARBA00022630"/>
    </source>
</evidence>
<comment type="similarity">
    <text evidence="10">Belongs to the ApbE family.</text>
</comment>